<proteinExistence type="predicted"/>
<accession>A0A0M6XRE4</accession>
<dbReference type="OrthoDB" id="9342475at2"/>
<dbReference type="InterPro" id="IPR018511">
    <property type="entry name" value="Hemolysin-typ_Ca-bd_CS"/>
</dbReference>
<dbReference type="PANTHER" id="PTHR38340">
    <property type="entry name" value="S-LAYER PROTEIN"/>
    <property type="match status" value="1"/>
</dbReference>
<sequence>MAFLIHRGQLAPATDTTGSGIVDLQIHRQGGEIFLQSLSLVDHGIQTHGLDDDVLGRDVDFRDMPRWLSSFGMKGMASVTVQGTSYVFIDSTWTDDLITFDVGDGGHLGRWGVLENAAAFDGPLTGAATARTAGEQFVYVSQRGVAGLTGFHIGDDLELRQAGAVTGDMPGGDVLDMTSVDVGGATFLLAAVNGTNAVMAFGVGTDGALTETDRHGHDDGLGLSIPTVLRTAVVGGVTHVLVGGAGSSSISVMQLDADGTLTPTEHLLDTRDTRFAGITALETVMADGWTFVLAGGADDGVSLFLLLPDGRLQHLDTLADDHGTSLANVSDIAAAVVGDELQVFVSSQAEAGISQFVLSLAGMGKLRTGSTGGDVLTGTAGRDVLWGAAGDDRLTGGDGADILIDGTGRDTMTGGAGADIFALSADGEVDTVADFDPAQDRLDLSRVEALRDASSITIESTATGAILTFGDETIVLRSHHGGTLRIDAILATIDIGAASRGPLGNVTPLPGVEPPQVKPPEPEPEPEPPLGDTLTGTDLGELLAGSDGDDMLIGNGGNDTLDGGRGDDTLIGGPGADRLIGGEGFDSVDYLGSRKPLKFDLLDPSFNAGDAAGDLFFDVEAFRGGLRDDDLRGDDRDNLINGSWGNDFIMGRGGDDILIGSRGRDTLRGGEGNDVLNGGEDDDVLMGEDGDDRLVGEDGDDLLDGGDGRNKLIGYGGNDTILDGADDSTLFGGVGGDLLSGGAGSDRLLGYHGDDTLMGGAGRDTIAGNDGNDLLTGGDDRDIFVFQAGSGRDTITDFTPRHDRLFIDDALVDGLTDPTEIIARYAHVAGGQVTFDFGDGNSVTLQGIGSLHHLDHGMLVV</sequence>
<protein>
    <submittedName>
        <fullName evidence="4">Cyclolysin</fullName>
    </submittedName>
</protein>
<evidence type="ECO:0000313" key="4">
    <source>
        <dbReference type="EMBL" id="CTQ33197.1"/>
    </source>
</evidence>
<dbReference type="InterPro" id="IPR015943">
    <property type="entry name" value="WD40/YVTN_repeat-like_dom_sf"/>
</dbReference>
<dbReference type="Proteomes" id="UP000048908">
    <property type="component" value="Unassembled WGS sequence"/>
</dbReference>
<dbReference type="SUPFAM" id="SSF51120">
    <property type="entry name" value="beta-Roll"/>
    <property type="match status" value="3"/>
</dbReference>
<dbReference type="PRINTS" id="PR00313">
    <property type="entry name" value="CABNDNGRPT"/>
</dbReference>
<keyword evidence="5" id="KW-1185">Reference proteome</keyword>
<organism evidence="4 5">
    <name type="scientific">Jannaschia rubra</name>
    <dbReference type="NCBI Taxonomy" id="282197"/>
    <lineage>
        <taxon>Bacteria</taxon>
        <taxon>Pseudomonadati</taxon>
        <taxon>Pseudomonadota</taxon>
        <taxon>Alphaproteobacteria</taxon>
        <taxon>Rhodobacterales</taxon>
        <taxon>Roseobacteraceae</taxon>
        <taxon>Jannaschia</taxon>
    </lineage>
</organism>
<evidence type="ECO:0000256" key="2">
    <source>
        <dbReference type="ARBA" id="ARBA00022525"/>
    </source>
</evidence>
<dbReference type="PROSITE" id="PS00330">
    <property type="entry name" value="HEMOLYSIN_CALCIUM"/>
    <property type="match status" value="8"/>
</dbReference>
<feature type="region of interest" description="Disordered" evidence="3">
    <location>
        <begin position="501"/>
        <end position="534"/>
    </location>
</feature>
<dbReference type="AlphaFoldDB" id="A0A0M6XRE4"/>
<dbReference type="Gene3D" id="2.130.10.10">
    <property type="entry name" value="YVTN repeat-like/Quinoprotein amine dehydrogenase"/>
    <property type="match status" value="1"/>
</dbReference>
<reference evidence="4 5" key="1">
    <citation type="submission" date="2015-07" db="EMBL/GenBank/DDBJ databases">
        <authorList>
            <person name="Noorani M."/>
        </authorList>
    </citation>
    <scope>NUCLEOTIDE SEQUENCE [LARGE SCALE GENOMIC DNA]</scope>
    <source>
        <strain evidence="4 5">CECT 5088</strain>
    </source>
</reference>
<dbReference type="InterPro" id="IPR011049">
    <property type="entry name" value="Serralysin-like_metalloprot_C"/>
</dbReference>
<dbReference type="STRING" id="282197.SAMN04488517_10226"/>
<evidence type="ECO:0000313" key="5">
    <source>
        <dbReference type="Proteomes" id="UP000048908"/>
    </source>
</evidence>
<comment type="subcellular location">
    <subcellularLocation>
        <location evidence="1">Secreted</location>
    </subcellularLocation>
</comment>
<dbReference type="InterPro" id="IPR050557">
    <property type="entry name" value="RTX_toxin/Mannuronan_C5-epim"/>
</dbReference>
<dbReference type="Gene3D" id="2.150.10.10">
    <property type="entry name" value="Serralysin-like metalloprotease, C-terminal"/>
    <property type="match status" value="4"/>
</dbReference>
<dbReference type="RefSeq" id="WP_055682635.1">
    <property type="nucleotide sequence ID" value="NZ_CXPG01000020.1"/>
</dbReference>
<dbReference type="Pfam" id="PF00353">
    <property type="entry name" value="HemolysinCabind"/>
    <property type="match status" value="5"/>
</dbReference>
<name>A0A0M6XRE4_9RHOB</name>
<evidence type="ECO:0000256" key="1">
    <source>
        <dbReference type="ARBA" id="ARBA00004613"/>
    </source>
</evidence>
<dbReference type="GO" id="GO:0005576">
    <property type="term" value="C:extracellular region"/>
    <property type="evidence" value="ECO:0007669"/>
    <property type="project" value="UniProtKB-SubCell"/>
</dbReference>
<gene>
    <name evidence="4" type="primary">cya_3</name>
    <name evidence="4" type="ORF">JAN5088_01978</name>
</gene>
<dbReference type="EMBL" id="CXPG01000020">
    <property type="protein sequence ID" value="CTQ33197.1"/>
    <property type="molecule type" value="Genomic_DNA"/>
</dbReference>
<keyword evidence="2" id="KW-0964">Secreted</keyword>
<dbReference type="PANTHER" id="PTHR38340:SF1">
    <property type="entry name" value="S-LAYER PROTEIN"/>
    <property type="match status" value="1"/>
</dbReference>
<evidence type="ECO:0000256" key="3">
    <source>
        <dbReference type="SAM" id="MobiDB-lite"/>
    </source>
</evidence>
<dbReference type="InterPro" id="IPR001343">
    <property type="entry name" value="Hemolysn_Ca-bd"/>
</dbReference>
<dbReference type="GO" id="GO:0005509">
    <property type="term" value="F:calcium ion binding"/>
    <property type="evidence" value="ECO:0007669"/>
    <property type="project" value="InterPro"/>
</dbReference>